<sequence>MNPLEEIPPDETPPVEDVHMEDELLRIPAEEVPSEPIEDEDAIRKLLSELSNSVEDKPAEEAMDLVPSDTASENTLFIIPVQTTAEPTHSTVQEPSEMPTEEVPMEISDTTPIVIDIKDIPLPSGPPPKQSEESGIQLEERVLPSSWIHYDEHPLQKFYDPEFKSTGLGIANQMTLADANAFRNHTIEAARFRPQLEEIRKSADKADLAGIDTKPKEAGAIYILQEKDGSKFSATPLHVEIVGDDRPDLNFVFFDSFSDDLANPNLVPHPNNYFPGDAIYVTKLKNRAAAETEKILTTFDGVREPKCHNAFWKVKECYLIKRTIAEDVLTARMSREFNKGAMEQCISDGFNSIVLANKKIFHGTATTPKANRKVRADIFVPKLQPGRLLPGVLKHGRLAVLERTRRQAMDRPVQPFLFNWRNLSELENEQMNWDSLPFVKFEVQEQAFDTLAIASRIGLSGVLSMANKSKDLRYHTSVVKGVSQGQEKPIIAFQLSNISGPPRIEKWNRSTNFFVDDGNGKIEMSVDSATVVNHTLHITAIPVSSATLIVDRTRAMRSAKIVVFQEKEKNQHLINSFPTSLRQIPDDSNFKLLLRTTHGGEQLHFDEVPNGPIELKMGGINLTDPQRLYVHTVAHSTQPIIIGHSPPGVGKTSMVVVAAHVSARDYEVDGIHIATAMSNAAATALVEAFMKIEDRGQAVRVISHQNYQAINPDLRTPLDFPVLWIVEFRNYIFEVDATISRDAISDMTYAVIQHLKNAGKLEEGELKAWPLKTAFRKQHKPTMEIEDAFMRIFRPRVVFGTVASITESLNRGMLSFYAECVNTVQIDEASQVPTYALIALGVQCPTARFALIGDVKQLRPFADVDLPDDLRQFAVGDLLGAASSKVRPIDIELVRRCPYEITMLVSDLFYGGRLRAFKPPRARNDFARLLGFPSQYPIQVVDTGNFSRQKSSGKSLLNPEEAEVAMALIRRIARQKDVPKIGALSFYKAQTGHLAKEIGRLPAFVGTIDASQGQEYDVNIILTTRTSSFSSKAREAQKKEDGPESMEADFIEDFRRINVAITRTKELCILLIDVYSAVKSGVWRDVLNQIPGCACSKAADVLRWLEAEH</sequence>
<dbReference type="SUPFAM" id="SSF52540">
    <property type="entry name" value="P-loop containing nucleoside triphosphate hydrolases"/>
    <property type="match status" value="1"/>
</dbReference>
<name>A0A2G5UX19_9PELO</name>
<evidence type="ECO:0000256" key="5">
    <source>
        <dbReference type="ARBA" id="ARBA00022840"/>
    </source>
</evidence>
<evidence type="ECO:0000256" key="4">
    <source>
        <dbReference type="ARBA" id="ARBA00022806"/>
    </source>
</evidence>
<feature type="domain" description="DNA2/NAM7 helicase-like C-terminal" evidence="7">
    <location>
        <begin position="896"/>
        <end position="1071"/>
    </location>
</feature>
<dbReference type="InterPro" id="IPR050534">
    <property type="entry name" value="Coronavir_polyprotein_1ab"/>
</dbReference>
<dbReference type="GO" id="GO:0043139">
    <property type="term" value="F:5'-3' DNA helicase activity"/>
    <property type="evidence" value="ECO:0007669"/>
    <property type="project" value="TreeGrafter"/>
</dbReference>
<keyword evidence="9" id="KW-1185">Reference proteome</keyword>
<dbReference type="InterPro" id="IPR047187">
    <property type="entry name" value="SF1_C_Upf1"/>
</dbReference>
<dbReference type="EMBL" id="PDUG01000002">
    <property type="protein sequence ID" value="PIC44092.1"/>
    <property type="molecule type" value="Genomic_DNA"/>
</dbReference>
<dbReference type="GO" id="GO:0005524">
    <property type="term" value="F:ATP binding"/>
    <property type="evidence" value="ECO:0007669"/>
    <property type="project" value="UniProtKB-KW"/>
</dbReference>
<comment type="caution">
    <text evidence="8">The sequence shown here is derived from an EMBL/GenBank/DDBJ whole genome shotgun (WGS) entry which is preliminary data.</text>
</comment>
<dbReference type="OrthoDB" id="5813042at2759"/>
<evidence type="ECO:0000256" key="2">
    <source>
        <dbReference type="ARBA" id="ARBA00022741"/>
    </source>
</evidence>
<evidence type="ECO:0000256" key="1">
    <source>
        <dbReference type="ARBA" id="ARBA00007913"/>
    </source>
</evidence>
<proteinExistence type="inferred from homology"/>
<dbReference type="InterPro" id="IPR041677">
    <property type="entry name" value="DNA2/NAM7_AAA_11"/>
</dbReference>
<evidence type="ECO:0000259" key="7">
    <source>
        <dbReference type="Pfam" id="PF13087"/>
    </source>
</evidence>
<keyword evidence="4" id="KW-0347">Helicase</keyword>
<dbReference type="InterPro" id="IPR041679">
    <property type="entry name" value="DNA2/NAM7-like_C"/>
</dbReference>
<protein>
    <submittedName>
        <fullName evidence="8">Uncharacterized protein</fullName>
    </submittedName>
</protein>
<gene>
    <name evidence="8" type="primary">Cnig_chr_II.g4580</name>
    <name evidence="8" type="ORF">B9Z55_004580</name>
</gene>
<dbReference type="Proteomes" id="UP000230233">
    <property type="component" value="Chromosome II"/>
</dbReference>
<dbReference type="Pfam" id="PF13087">
    <property type="entry name" value="AAA_12"/>
    <property type="match status" value="1"/>
</dbReference>
<dbReference type="InterPro" id="IPR027417">
    <property type="entry name" value="P-loop_NTPase"/>
</dbReference>
<dbReference type="CDD" id="cd18808">
    <property type="entry name" value="SF1_C_Upf1"/>
    <property type="match status" value="1"/>
</dbReference>
<reference evidence="9" key="1">
    <citation type="submission" date="2017-10" db="EMBL/GenBank/DDBJ databases">
        <title>Rapid genome shrinkage in a self-fertile nematode reveals novel sperm competition proteins.</title>
        <authorList>
            <person name="Yin D."/>
            <person name="Schwarz E.M."/>
            <person name="Thomas C.G."/>
            <person name="Felde R.L."/>
            <person name="Korf I.F."/>
            <person name="Cutter A.D."/>
            <person name="Schartner C.M."/>
            <person name="Ralston E.J."/>
            <person name="Meyer B.J."/>
            <person name="Haag E.S."/>
        </authorList>
    </citation>
    <scope>NUCLEOTIDE SEQUENCE [LARGE SCALE GENOMIC DNA]</scope>
    <source>
        <strain evidence="9">JU1422</strain>
    </source>
</reference>
<dbReference type="Gene3D" id="3.40.50.300">
    <property type="entry name" value="P-loop containing nucleotide triphosphate hydrolases"/>
    <property type="match status" value="2"/>
</dbReference>
<feature type="domain" description="DNA2/NAM7 helicase helicase" evidence="6">
    <location>
        <begin position="622"/>
        <end position="861"/>
    </location>
</feature>
<dbReference type="Pfam" id="PF13086">
    <property type="entry name" value="AAA_11"/>
    <property type="match status" value="1"/>
</dbReference>
<evidence type="ECO:0000313" key="8">
    <source>
        <dbReference type="EMBL" id="PIC44092.1"/>
    </source>
</evidence>
<dbReference type="AlphaFoldDB" id="A0A2G5UX19"/>
<keyword evidence="2" id="KW-0547">Nucleotide-binding</keyword>
<dbReference type="GO" id="GO:0016787">
    <property type="term" value="F:hydrolase activity"/>
    <property type="evidence" value="ECO:0007669"/>
    <property type="project" value="UniProtKB-KW"/>
</dbReference>
<keyword evidence="3" id="KW-0378">Hydrolase</keyword>
<dbReference type="STRING" id="1611254.A0A2G5UX19"/>
<organism evidence="8 9">
    <name type="scientific">Caenorhabditis nigoni</name>
    <dbReference type="NCBI Taxonomy" id="1611254"/>
    <lineage>
        <taxon>Eukaryota</taxon>
        <taxon>Metazoa</taxon>
        <taxon>Ecdysozoa</taxon>
        <taxon>Nematoda</taxon>
        <taxon>Chromadorea</taxon>
        <taxon>Rhabditida</taxon>
        <taxon>Rhabditina</taxon>
        <taxon>Rhabditomorpha</taxon>
        <taxon>Rhabditoidea</taxon>
        <taxon>Rhabditidae</taxon>
        <taxon>Peloderinae</taxon>
        <taxon>Caenorhabditis</taxon>
    </lineage>
</organism>
<accession>A0A2G5UX19</accession>
<keyword evidence="5" id="KW-0067">ATP-binding</keyword>
<evidence type="ECO:0000259" key="6">
    <source>
        <dbReference type="Pfam" id="PF13086"/>
    </source>
</evidence>
<comment type="similarity">
    <text evidence="1">Belongs to the DNA2/NAM7 helicase family.</text>
</comment>
<dbReference type="PANTHER" id="PTHR43788:SF16">
    <property type="entry name" value="HELICASE WITH ZINC FINGER 2"/>
    <property type="match status" value="1"/>
</dbReference>
<evidence type="ECO:0000256" key="3">
    <source>
        <dbReference type="ARBA" id="ARBA00022801"/>
    </source>
</evidence>
<dbReference type="PANTHER" id="PTHR43788">
    <property type="entry name" value="DNA2/NAM7 HELICASE FAMILY MEMBER"/>
    <property type="match status" value="1"/>
</dbReference>
<evidence type="ECO:0000313" key="9">
    <source>
        <dbReference type="Proteomes" id="UP000230233"/>
    </source>
</evidence>